<organism evidence="2 3">
    <name type="scientific">Penicillium daleae</name>
    <dbReference type="NCBI Taxonomy" id="63821"/>
    <lineage>
        <taxon>Eukaryota</taxon>
        <taxon>Fungi</taxon>
        <taxon>Dikarya</taxon>
        <taxon>Ascomycota</taxon>
        <taxon>Pezizomycotina</taxon>
        <taxon>Eurotiomycetes</taxon>
        <taxon>Eurotiomycetidae</taxon>
        <taxon>Eurotiales</taxon>
        <taxon>Aspergillaceae</taxon>
        <taxon>Penicillium</taxon>
    </lineage>
</organism>
<comment type="caution">
    <text evidence="2">The sequence shown here is derived from an EMBL/GenBank/DDBJ whole genome shotgun (WGS) entry which is preliminary data.</text>
</comment>
<dbReference type="RefSeq" id="XP_056770897.1">
    <property type="nucleotide sequence ID" value="XM_056906790.1"/>
</dbReference>
<dbReference type="GeneID" id="81597033"/>
<proteinExistence type="predicted"/>
<feature type="chain" id="PRO_5042146324" evidence="1">
    <location>
        <begin position="23"/>
        <end position="122"/>
    </location>
</feature>
<reference evidence="2" key="2">
    <citation type="journal article" date="2023" name="IMA Fungus">
        <title>Comparative genomic study of the Penicillium genus elucidates a diverse pangenome and 15 lateral gene transfer events.</title>
        <authorList>
            <person name="Petersen C."/>
            <person name="Sorensen T."/>
            <person name="Nielsen M.R."/>
            <person name="Sondergaard T.E."/>
            <person name="Sorensen J.L."/>
            <person name="Fitzpatrick D.A."/>
            <person name="Frisvad J.C."/>
            <person name="Nielsen K.L."/>
        </authorList>
    </citation>
    <scope>NUCLEOTIDE SEQUENCE</scope>
    <source>
        <strain evidence="2">IBT 16125</strain>
    </source>
</reference>
<keyword evidence="1" id="KW-0732">Signal</keyword>
<dbReference type="AlphaFoldDB" id="A0AAD6CHJ8"/>
<name>A0AAD6CHJ8_9EURO</name>
<sequence length="122" mass="13767">MRFLRWFQTLVCLVISSSHALSDQANDFIDQTSAITETLHKNQYAINRYNGGLVGAVPVAWVNYDTWSALRAANTDLATDIKFNDEESDMIVRNLTFINDEAIGLYKAYGTKVLRPLDFKAS</sequence>
<evidence type="ECO:0000313" key="3">
    <source>
        <dbReference type="Proteomes" id="UP001213681"/>
    </source>
</evidence>
<reference evidence="2" key="1">
    <citation type="submission" date="2022-12" db="EMBL/GenBank/DDBJ databases">
        <authorList>
            <person name="Petersen C."/>
        </authorList>
    </citation>
    <scope>NUCLEOTIDE SEQUENCE</scope>
    <source>
        <strain evidence="2">IBT 16125</strain>
    </source>
</reference>
<keyword evidence="3" id="KW-1185">Reference proteome</keyword>
<accession>A0AAD6CHJ8</accession>
<dbReference type="Proteomes" id="UP001213681">
    <property type="component" value="Unassembled WGS sequence"/>
</dbReference>
<evidence type="ECO:0000313" key="2">
    <source>
        <dbReference type="EMBL" id="KAJ5461855.1"/>
    </source>
</evidence>
<protein>
    <submittedName>
        <fullName evidence="2">Uncharacterized protein</fullName>
    </submittedName>
</protein>
<feature type="signal peptide" evidence="1">
    <location>
        <begin position="1"/>
        <end position="22"/>
    </location>
</feature>
<dbReference type="EMBL" id="JAPVEA010000002">
    <property type="protein sequence ID" value="KAJ5461855.1"/>
    <property type="molecule type" value="Genomic_DNA"/>
</dbReference>
<evidence type="ECO:0000256" key="1">
    <source>
        <dbReference type="SAM" id="SignalP"/>
    </source>
</evidence>
<gene>
    <name evidence="2" type="ORF">N7458_003407</name>
</gene>